<evidence type="ECO:0000256" key="4">
    <source>
        <dbReference type="ARBA" id="ARBA00023136"/>
    </source>
</evidence>
<dbReference type="Pfam" id="PF14940">
    <property type="entry name" value="TMEM219"/>
    <property type="match status" value="1"/>
</dbReference>
<reference evidence="7 8" key="1">
    <citation type="journal article" date="2022" name="G3 (Bethesda)">
        <title>Evaluating Illumina-, Nanopore-, and PacBio-based genome assembly strategies with the bald notothen, Trematomus borchgrevinki.</title>
        <authorList>
            <person name="Rayamajhi N."/>
            <person name="Cheng C.C."/>
            <person name="Catchen J.M."/>
        </authorList>
    </citation>
    <scope>NUCLEOTIDE SEQUENCE [LARGE SCALE GENOMIC DNA]</scope>
    <source>
        <strain evidence="7">AGRC-2024</strain>
    </source>
</reference>
<comment type="subcellular location">
    <subcellularLocation>
        <location evidence="1">Membrane</location>
    </subcellularLocation>
</comment>
<dbReference type="GO" id="GO:0016020">
    <property type="term" value="C:membrane"/>
    <property type="evidence" value="ECO:0007669"/>
    <property type="project" value="UniProtKB-SubCell"/>
</dbReference>
<sequence>MMGFWQPGTNLRDYVSQNPPLVTFFLCLLTLAISFICFCSYSYTHTVPNPDTVKDWNHLLSSLSQHKFCVQANASSSELVSPVPSPLMDKDSLVSSTKTPLTTLNLKVPLSVTTNSNSGSLKNLALHTAFRASQLHLGGTESVDVTLEFLTENDSYTCLTIRAPAHLLPMKLLPPECPEFKKNISPLHVEVSDKKPAASQTCYSLHSQDDPTLTVMLTQDERNVAVRHLMEVSVCLLGICLVLCVAASLTQSLIRRHHWNGLDIQNEPLMDV</sequence>
<organism evidence="7 8">
    <name type="scientific">Pagothenia borchgrevinki</name>
    <name type="common">Bald rockcod</name>
    <name type="synonym">Trematomus borchgrevinki</name>
    <dbReference type="NCBI Taxonomy" id="8213"/>
    <lineage>
        <taxon>Eukaryota</taxon>
        <taxon>Metazoa</taxon>
        <taxon>Chordata</taxon>
        <taxon>Craniata</taxon>
        <taxon>Vertebrata</taxon>
        <taxon>Euteleostomi</taxon>
        <taxon>Actinopterygii</taxon>
        <taxon>Neopterygii</taxon>
        <taxon>Teleostei</taxon>
        <taxon>Neoteleostei</taxon>
        <taxon>Acanthomorphata</taxon>
        <taxon>Eupercaria</taxon>
        <taxon>Perciformes</taxon>
        <taxon>Notothenioidei</taxon>
        <taxon>Nototheniidae</taxon>
        <taxon>Pagothenia</taxon>
    </lineage>
</organism>
<dbReference type="InterPro" id="IPR039493">
    <property type="entry name" value="TMEM248/TMEM219"/>
</dbReference>
<dbReference type="Proteomes" id="UP001619887">
    <property type="component" value="Unassembled WGS sequence"/>
</dbReference>
<gene>
    <name evidence="7" type="ORF">OYC64_002864</name>
</gene>
<keyword evidence="8" id="KW-1185">Reference proteome</keyword>
<dbReference type="EMBL" id="JBIYXZ010002071">
    <property type="protein sequence ID" value="KAL3063168.1"/>
    <property type="molecule type" value="Genomic_DNA"/>
</dbReference>
<reference evidence="7 8" key="2">
    <citation type="journal article" date="2024" name="G3 (Bethesda)">
        <title>The genome of the cryopelagic Antarctic bald notothen, Trematomus borchgrevinki.</title>
        <authorList>
            <person name="Rayamajhi N."/>
            <person name="Rivera-Colon A.G."/>
            <person name="Minhas B.F."/>
            <person name="Cheng C.C."/>
            <person name="Catchen J.M."/>
        </authorList>
    </citation>
    <scope>NUCLEOTIDE SEQUENCE [LARGE SCALE GENOMIC DNA]</scope>
    <source>
        <strain evidence="7">AGRC-2024</strain>
    </source>
</reference>
<feature type="transmembrane region" description="Helical" evidence="5">
    <location>
        <begin position="229"/>
        <end position="249"/>
    </location>
</feature>
<dbReference type="AlphaFoldDB" id="A0ABD2HD83"/>
<evidence type="ECO:0000256" key="2">
    <source>
        <dbReference type="ARBA" id="ARBA00022692"/>
    </source>
</evidence>
<evidence type="ECO:0000256" key="1">
    <source>
        <dbReference type="ARBA" id="ARBA00004370"/>
    </source>
</evidence>
<evidence type="ECO:0000313" key="8">
    <source>
        <dbReference type="Proteomes" id="UP001619887"/>
    </source>
</evidence>
<protein>
    <recommendedName>
        <fullName evidence="6">TMEM248/TMEM219 domain-containing protein</fullName>
    </recommendedName>
</protein>
<dbReference type="InterPro" id="IPR039587">
    <property type="entry name" value="TMEM248/TMEM219_dom"/>
</dbReference>
<feature type="domain" description="TMEM248/TMEM219" evidence="6">
    <location>
        <begin position="11"/>
        <end position="216"/>
    </location>
</feature>
<evidence type="ECO:0000313" key="7">
    <source>
        <dbReference type="EMBL" id="KAL3063168.1"/>
    </source>
</evidence>
<comment type="caution">
    <text evidence="7">The sequence shown here is derived from an EMBL/GenBank/DDBJ whole genome shotgun (WGS) entry which is preliminary data.</text>
</comment>
<accession>A0ABD2HD83</accession>
<dbReference type="PANTHER" id="PTHR16002:SF6">
    <property type="entry name" value="INSULIN-LIKE GROWTH FACTOR-BINDING PROTEIN 3 RECEPTOR"/>
    <property type="match status" value="1"/>
</dbReference>
<keyword evidence="2 5" id="KW-0812">Transmembrane</keyword>
<proteinExistence type="predicted"/>
<evidence type="ECO:0000256" key="5">
    <source>
        <dbReference type="SAM" id="Phobius"/>
    </source>
</evidence>
<evidence type="ECO:0000256" key="3">
    <source>
        <dbReference type="ARBA" id="ARBA00022989"/>
    </source>
</evidence>
<dbReference type="PANTHER" id="PTHR16002">
    <property type="entry name" value="TRANSMEMBRANE PROTEIN 248-LIKE"/>
    <property type="match status" value="1"/>
</dbReference>
<name>A0ABD2HD83_PAGBO</name>
<keyword evidence="3 5" id="KW-1133">Transmembrane helix</keyword>
<evidence type="ECO:0000259" key="6">
    <source>
        <dbReference type="Pfam" id="PF14940"/>
    </source>
</evidence>
<feature type="transmembrane region" description="Helical" evidence="5">
    <location>
        <begin position="21"/>
        <end position="43"/>
    </location>
</feature>
<keyword evidence="4 5" id="KW-0472">Membrane</keyword>